<dbReference type="Proteomes" id="UP001642260">
    <property type="component" value="Unassembled WGS sequence"/>
</dbReference>
<evidence type="ECO:0000313" key="3">
    <source>
        <dbReference type="EMBL" id="CAH8358492.1"/>
    </source>
</evidence>
<name>A0ABC8KIZ4_ERUVS</name>
<protein>
    <submittedName>
        <fullName evidence="3">Uncharacterized protein</fullName>
    </submittedName>
</protein>
<organism evidence="3 4">
    <name type="scientific">Eruca vesicaria subsp. sativa</name>
    <name type="common">Garden rocket</name>
    <name type="synonym">Eruca sativa</name>
    <dbReference type="NCBI Taxonomy" id="29727"/>
    <lineage>
        <taxon>Eukaryota</taxon>
        <taxon>Viridiplantae</taxon>
        <taxon>Streptophyta</taxon>
        <taxon>Embryophyta</taxon>
        <taxon>Tracheophyta</taxon>
        <taxon>Spermatophyta</taxon>
        <taxon>Magnoliopsida</taxon>
        <taxon>eudicotyledons</taxon>
        <taxon>Gunneridae</taxon>
        <taxon>Pentapetalae</taxon>
        <taxon>rosids</taxon>
        <taxon>malvids</taxon>
        <taxon>Brassicales</taxon>
        <taxon>Brassicaceae</taxon>
        <taxon>Brassiceae</taxon>
        <taxon>Eruca</taxon>
    </lineage>
</organism>
<evidence type="ECO:0000313" key="4">
    <source>
        <dbReference type="Proteomes" id="UP001642260"/>
    </source>
</evidence>
<dbReference type="AlphaFoldDB" id="A0ABC8KIZ4"/>
<keyword evidence="4" id="KW-1185">Reference proteome</keyword>
<dbReference type="InterPro" id="IPR050602">
    <property type="entry name" value="Malonyl-ACP_OMT"/>
</dbReference>
<dbReference type="GO" id="GO:0032259">
    <property type="term" value="P:methylation"/>
    <property type="evidence" value="ECO:0007669"/>
    <property type="project" value="UniProtKB-KW"/>
</dbReference>
<evidence type="ECO:0000256" key="2">
    <source>
        <dbReference type="ARBA" id="ARBA00022679"/>
    </source>
</evidence>
<comment type="caution">
    <text evidence="3">The sequence shown here is derived from an EMBL/GenBank/DDBJ whole genome shotgun (WGS) entry which is preliminary data.</text>
</comment>
<dbReference type="PANTHER" id="PTHR13090">
    <property type="entry name" value="ARGININE-HYDROXYLASE NDUFAF5, MITOCHONDRIAL"/>
    <property type="match status" value="1"/>
</dbReference>
<gene>
    <name evidence="3" type="ORF">ERUC_LOCUS24248</name>
</gene>
<reference evidence="3 4" key="1">
    <citation type="submission" date="2022-03" db="EMBL/GenBank/DDBJ databases">
        <authorList>
            <person name="Macdonald S."/>
            <person name="Ahmed S."/>
            <person name="Newling K."/>
        </authorList>
    </citation>
    <scope>NUCLEOTIDE SEQUENCE [LARGE SCALE GENOMIC DNA]</scope>
</reference>
<dbReference type="EMBL" id="CAKOAT010248487">
    <property type="protein sequence ID" value="CAH8358492.1"/>
    <property type="molecule type" value="Genomic_DNA"/>
</dbReference>
<sequence length="185" mass="20689">MRRINSLYGRIGILKRALEKPRSQSHTFLAYLSFSTDGGYGGGGESQQTNSSRVKIFNRDLKRDCKKSFPSASCLGGSLGAVQRLLRTWSRFVAQDAQEDSLDKSIETSYLVGDEEFPPYQREFGRFDHKFVGAPLDKRSSTIHDRGFPFSLLLPVELRIACTLAHMKREGGISPRLSPLAQVCV</sequence>
<keyword evidence="2" id="KW-0808">Transferase</keyword>
<dbReference type="PANTHER" id="PTHR13090:SF1">
    <property type="entry name" value="ARGININE-HYDROXYLASE NDUFAF5, MITOCHONDRIAL"/>
    <property type="match status" value="1"/>
</dbReference>
<proteinExistence type="predicted"/>
<dbReference type="GO" id="GO:0008168">
    <property type="term" value="F:methyltransferase activity"/>
    <property type="evidence" value="ECO:0007669"/>
    <property type="project" value="UniProtKB-KW"/>
</dbReference>
<keyword evidence="1" id="KW-0489">Methyltransferase</keyword>
<accession>A0ABC8KIZ4</accession>
<evidence type="ECO:0000256" key="1">
    <source>
        <dbReference type="ARBA" id="ARBA00022603"/>
    </source>
</evidence>